<keyword evidence="2" id="KW-1133">Transmembrane helix</keyword>
<proteinExistence type="predicted"/>
<protein>
    <submittedName>
        <fullName evidence="3">Uncharacterized protein</fullName>
    </submittedName>
</protein>
<dbReference type="Proteomes" id="UP000069940">
    <property type="component" value="Unassembled WGS sequence"/>
</dbReference>
<sequence>MELSREQFGRTNNDDGDGINKLHDKESAGAGEEPTVWHDLEQLIKGGRVSQLAWLALIGLTLVLLIFLVTGFLLATAVLMTTFYFFINEHHHQQLMMHRADMPPFLPGMEFSS</sequence>
<keyword evidence="4" id="KW-1185">Reference proteome</keyword>
<feature type="transmembrane region" description="Helical" evidence="2">
    <location>
        <begin position="54"/>
        <end position="87"/>
    </location>
</feature>
<evidence type="ECO:0000313" key="3">
    <source>
        <dbReference type="EnsemblMetazoa" id="AALFPA23_015738.P22936"/>
    </source>
</evidence>
<evidence type="ECO:0000256" key="2">
    <source>
        <dbReference type="SAM" id="Phobius"/>
    </source>
</evidence>
<feature type="compositionally biased region" description="Basic and acidic residues" evidence="1">
    <location>
        <begin position="18"/>
        <end position="27"/>
    </location>
</feature>
<keyword evidence="2" id="KW-0812">Transmembrane</keyword>
<dbReference type="RefSeq" id="XP_019541179.3">
    <property type="nucleotide sequence ID" value="XM_019685634.3"/>
</dbReference>
<dbReference type="EnsemblMetazoa" id="AALFPA23_015738.R22936">
    <property type="protein sequence ID" value="AALFPA23_015738.P22936"/>
    <property type="gene ID" value="AALFPA23_015738"/>
</dbReference>
<name>A0ABM1Z7B4_AEDAL</name>
<reference evidence="4" key="1">
    <citation type="journal article" date="2015" name="Proc. Natl. Acad. Sci. U.S.A.">
        <title>Genome sequence of the Asian Tiger mosquito, Aedes albopictus, reveals insights into its biology, genetics, and evolution.</title>
        <authorList>
            <person name="Chen X.G."/>
            <person name="Jiang X."/>
            <person name="Gu J."/>
            <person name="Xu M."/>
            <person name="Wu Y."/>
            <person name="Deng Y."/>
            <person name="Zhang C."/>
            <person name="Bonizzoni M."/>
            <person name="Dermauw W."/>
            <person name="Vontas J."/>
            <person name="Armbruster P."/>
            <person name="Huang X."/>
            <person name="Yang Y."/>
            <person name="Zhang H."/>
            <person name="He W."/>
            <person name="Peng H."/>
            <person name="Liu Y."/>
            <person name="Wu K."/>
            <person name="Chen J."/>
            <person name="Lirakis M."/>
            <person name="Topalis P."/>
            <person name="Van Leeuwen T."/>
            <person name="Hall A.B."/>
            <person name="Jiang X."/>
            <person name="Thorpe C."/>
            <person name="Mueller R.L."/>
            <person name="Sun C."/>
            <person name="Waterhouse R.M."/>
            <person name="Yan G."/>
            <person name="Tu Z.J."/>
            <person name="Fang X."/>
            <person name="James A.A."/>
        </authorList>
    </citation>
    <scope>NUCLEOTIDE SEQUENCE [LARGE SCALE GENOMIC DNA]</scope>
    <source>
        <strain evidence="4">Foshan</strain>
    </source>
</reference>
<dbReference type="GeneID" id="109411969"/>
<accession>A0ABM1Z7B4</accession>
<evidence type="ECO:0000256" key="1">
    <source>
        <dbReference type="SAM" id="MobiDB-lite"/>
    </source>
</evidence>
<keyword evidence="2" id="KW-0472">Membrane</keyword>
<feature type="region of interest" description="Disordered" evidence="1">
    <location>
        <begin position="1"/>
        <end position="33"/>
    </location>
</feature>
<evidence type="ECO:0000313" key="4">
    <source>
        <dbReference type="Proteomes" id="UP000069940"/>
    </source>
</evidence>
<reference evidence="3" key="2">
    <citation type="submission" date="2025-05" db="UniProtKB">
        <authorList>
            <consortium name="EnsemblMetazoa"/>
        </authorList>
    </citation>
    <scope>IDENTIFICATION</scope>
    <source>
        <strain evidence="3">Foshan</strain>
    </source>
</reference>
<organism evidence="3 4">
    <name type="scientific">Aedes albopictus</name>
    <name type="common">Asian tiger mosquito</name>
    <name type="synonym">Stegomyia albopicta</name>
    <dbReference type="NCBI Taxonomy" id="7160"/>
    <lineage>
        <taxon>Eukaryota</taxon>
        <taxon>Metazoa</taxon>
        <taxon>Ecdysozoa</taxon>
        <taxon>Arthropoda</taxon>
        <taxon>Hexapoda</taxon>
        <taxon>Insecta</taxon>
        <taxon>Pterygota</taxon>
        <taxon>Neoptera</taxon>
        <taxon>Endopterygota</taxon>
        <taxon>Diptera</taxon>
        <taxon>Nematocera</taxon>
        <taxon>Culicoidea</taxon>
        <taxon>Culicidae</taxon>
        <taxon>Culicinae</taxon>
        <taxon>Aedini</taxon>
        <taxon>Aedes</taxon>
        <taxon>Stegomyia</taxon>
    </lineage>
</organism>